<evidence type="ECO:0000256" key="1">
    <source>
        <dbReference type="ARBA" id="ARBA00004651"/>
    </source>
</evidence>
<comment type="subcellular location">
    <subcellularLocation>
        <location evidence="1 7">Cell membrane</location>
        <topology evidence="1 7">Multi-pass membrane protein</topology>
    </subcellularLocation>
</comment>
<proteinExistence type="inferred from homology"/>
<evidence type="ECO:0000256" key="6">
    <source>
        <dbReference type="ARBA" id="ARBA00023136"/>
    </source>
</evidence>
<gene>
    <name evidence="9" type="ORF">HGA13_09310</name>
</gene>
<keyword evidence="5 7" id="KW-1133">Transmembrane helix</keyword>
<keyword evidence="10" id="KW-1185">Reference proteome</keyword>
<evidence type="ECO:0000256" key="2">
    <source>
        <dbReference type="ARBA" id="ARBA00022448"/>
    </source>
</evidence>
<dbReference type="CDD" id="cd06261">
    <property type="entry name" value="TM_PBP2"/>
    <property type="match status" value="1"/>
</dbReference>
<keyword evidence="4 7" id="KW-0812">Transmembrane</keyword>
<dbReference type="SUPFAM" id="SSF161098">
    <property type="entry name" value="MetI-like"/>
    <property type="match status" value="1"/>
</dbReference>
<dbReference type="RefSeq" id="WP_068040175.1">
    <property type="nucleotide sequence ID" value="NZ_JAAXOO010000002.1"/>
</dbReference>
<evidence type="ECO:0000256" key="7">
    <source>
        <dbReference type="RuleBase" id="RU363032"/>
    </source>
</evidence>
<dbReference type="PANTHER" id="PTHR43386">
    <property type="entry name" value="OLIGOPEPTIDE TRANSPORT SYSTEM PERMEASE PROTEIN APPC"/>
    <property type="match status" value="1"/>
</dbReference>
<dbReference type="InterPro" id="IPR000515">
    <property type="entry name" value="MetI-like"/>
</dbReference>
<name>A0A846XCZ6_9NOCA</name>
<dbReference type="Pfam" id="PF00528">
    <property type="entry name" value="BPD_transp_1"/>
    <property type="match status" value="1"/>
</dbReference>
<keyword evidence="6 7" id="KW-0472">Membrane</keyword>
<keyword evidence="3" id="KW-1003">Cell membrane</keyword>
<feature type="transmembrane region" description="Helical" evidence="7">
    <location>
        <begin position="261"/>
        <end position="280"/>
    </location>
</feature>
<dbReference type="GO" id="GO:0005886">
    <property type="term" value="C:plasma membrane"/>
    <property type="evidence" value="ECO:0007669"/>
    <property type="project" value="UniProtKB-SubCell"/>
</dbReference>
<dbReference type="Proteomes" id="UP000565715">
    <property type="component" value="Unassembled WGS sequence"/>
</dbReference>
<dbReference type="Gene3D" id="1.10.3720.10">
    <property type="entry name" value="MetI-like"/>
    <property type="match status" value="1"/>
</dbReference>
<reference evidence="9 10" key="1">
    <citation type="submission" date="2020-04" db="EMBL/GenBank/DDBJ databases">
        <title>MicrobeNet Type strains.</title>
        <authorList>
            <person name="Nicholson A.C."/>
        </authorList>
    </citation>
    <scope>NUCLEOTIDE SEQUENCE [LARGE SCALE GENOMIC DNA]</scope>
    <source>
        <strain evidence="9 10">DSM 45078</strain>
    </source>
</reference>
<evidence type="ECO:0000256" key="3">
    <source>
        <dbReference type="ARBA" id="ARBA00022475"/>
    </source>
</evidence>
<feature type="transmembrane region" description="Helical" evidence="7">
    <location>
        <begin position="160"/>
        <end position="177"/>
    </location>
</feature>
<feature type="transmembrane region" description="Helical" evidence="7">
    <location>
        <begin position="31"/>
        <end position="50"/>
    </location>
</feature>
<dbReference type="PROSITE" id="PS50928">
    <property type="entry name" value="ABC_TM1"/>
    <property type="match status" value="1"/>
</dbReference>
<feature type="domain" description="ABC transmembrane type-1" evidence="8">
    <location>
        <begin position="95"/>
        <end position="284"/>
    </location>
</feature>
<accession>A0A846XCZ6</accession>
<evidence type="ECO:0000259" key="8">
    <source>
        <dbReference type="PROSITE" id="PS50928"/>
    </source>
</evidence>
<organism evidence="9 10">
    <name type="scientific">Nocardia speluncae</name>
    <dbReference type="NCBI Taxonomy" id="419477"/>
    <lineage>
        <taxon>Bacteria</taxon>
        <taxon>Bacillati</taxon>
        <taxon>Actinomycetota</taxon>
        <taxon>Actinomycetes</taxon>
        <taxon>Mycobacteriales</taxon>
        <taxon>Nocardiaceae</taxon>
        <taxon>Nocardia</taxon>
    </lineage>
</organism>
<protein>
    <submittedName>
        <fullName evidence="9">ABC transporter permease</fullName>
    </submittedName>
</protein>
<comment type="similarity">
    <text evidence="7">Belongs to the binding-protein-dependent transport system permease family.</text>
</comment>
<comment type="caution">
    <text evidence="9">The sequence shown here is derived from an EMBL/GenBank/DDBJ whole genome shotgun (WGS) entry which is preliminary data.</text>
</comment>
<feature type="transmembrane region" description="Helical" evidence="7">
    <location>
        <begin position="133"/>
        <end position="154"/>
    </location>
</feature>
<dbReference type="AlphaFoldDB" id="A0A846XCZ6"/>
<dbReference type="InterPro" id="IPR035906">
    <property type="entry name" value="MetI-like_sf"/>
</dbReference>
<dbReference type="GO" id="GO:0055085">
    <property type="term" value="P:transmembrane transport"/>
    <property type="evidence" value="ECO:0007669"/>
    <property type="project" value="InterPro"/>
</dbReference>
<evidence type="ECO:0000256" key="4">
    <source>
        <dbReference type="ARBA" id="ARBA00022692"/>
    </source>
</evidence>
<evidence type="ECO:0000313" key="10">
    <source>
        <dbReference type="Proteomes" id="UP000565715"/>
    </source>
</evidence>
<dbReference type="EMBL" id="JAAXOO010000002">
    <property type="protein sequence ID" value="NKY33265.1"/>
    <property type="molecule type" value="Genomic_DNA"/>
</dbReference>
<feature type="transmembrane region" description="Helical" evidence="7">
    <location>
        <begin position="97"/>
        <end position="121"/>
    </location>
</feature>
<dbReference type="PANTHER" id="PTHR43386:SF25">
    <property type="entry name" value="PEPTIDE ABC TRANSPORTER PERMEASE PROTEIN"/>
    <property type="match status" value="1"/>
</dbReference>
<feature type="transmembrane region" description="Helical" evidence="7">
    <location>
        <begin position="216"/>
        <end position="241"/>
    </location>
</feature>
<dbReference type="InterPro" id="IPR050366">
    <property type="entry name" value="BP-dependent_transpt_permease"/>
</dbReference>
<evidence type="ECO:0000256" key="5">
    <source>
        <dbReference type="ARBA" id="ARBA00022989"/>
    </source>
</evidence>
<evidence type="ECO:0000313" key="9">
    <source>
        <dbReference type="EMBL" id="NKY33265.1"/>
    </source>
</evidence>
<keyword evidence="2 7" id="KW-0813">Transport</keyword>
<sequence>MTRAEVHAAPEQRIAAPEKPEVPRLRKPRSILVYLSYAWLGVMIAAAIFADLLPLASYSIPVGPPRQPPQLGSLDLLAGTDNLGRSMLSRCVYGAQVSLLIGTVAALIGSALGSSIGMLGGYFQKRTDSGIRLLSDTMLAFPPLILLMALTAVFTPGLRTLMAGLSLVIIPSFIRLARANTLAWTAREFVLAARNMGAGHGRILSKEILPNVLPPLLAYLPIIMAALIVAEGSLSFLGLGIPPPTPSWGGMISDGKDSLAGAPHLVFVPAAVIFCTVFALNQAGDHLRGRFDRTMRE</sequence>